<dbReference type="GO" id="GO:0016020">
    <property type="term" value="C:membrane"/>
    <property type="evidence" value="ECO:0007669"/>
    <property type="project" value="UniProtKB-SubCell"/>
</dbReference>
<organism evidence="8 9">
    <name type="scientific">Acanthamoeba castellanii (strain ATCC 30010 / Neff)</name>
    <dbReference type="NCBI Taxonomy" id="1257118"/>
    <lineage>
        <taxon>Eukaryota</taxon>
        <taxon>Amoebozoa</taxon>
        <taxon>Discosea</taxon>
        <taxon>Longamoebia</taxon>
        <taxon>Centramoebida</taxon>
        <taxon>Acanthamoebidae</taxon>
        <taxon>Acanthamoeba</taxon>
    </lineage>
</organism>
<keyword evidence="3 6" id="KW-1133">Transmembrane helix</keyword>
<dbReference type="SUPFAM" id="SSF52091">
    <property type="entry name" value="SpoIIaa-like"/>
    <property type="match status" value="1"/>
</dbReference>
<reference evidence="8 9" key="1">
    <citation type="journal article" date="2013" name="Genome Biol.">
        <title>Genome of Acanthamoeba castellanii highlights extensive lateral gene transfer and early evolution of tyrosine kinase signaling.</title>
        <authorList>
            <person name="Clarke M."/>
            <person name="Lohan A.J."/>
            <person name="Liu B."/>
            <person name="Lagkouvardos I."/>
            <person name="Roy S."/>
            <person name="Zafar N."/>
            <person name="Bertelli C."/>
            <person name="Schilde C."/>
            <person name="Kianianmomeni A."/>
            <person name="Burglin T.R."/>
            <person name="Frech C."/>
            <person name="Turcotte B."/>
            <person name="Kopec K.O."/>
            <person name="Synnott J.M."/>
            <person name="Choo C."/>
            <person name="Paponov I."/>
            <person name="Finkler A."/>
            <person name="Soon Heng Tan C."/>
            <person name="Hutchins A.P."/>
            <person name="Weinmeier T."/>
            <person name="Rattei T."/>
            <person name="Chu J.S."/>
            <person name="Gimenez G."/>
            <person name="Irimia M."/>
            <person name="Rigden D.J."/>
            <person name="Fitzpatrick D.A."/>
            <person name="Lorenzo-Morales J."/>
            <person name="Bateman A."/>
            <person name="Chiu C.H."/>
            <person name="Tang P."/>
            <person name="Hegemann P."/>
            <person name="Fromm H."/>
            <person name="Raoult D."/>
            <person name="Greub G."/>
            <person name="Miranda-Saavedra D."/>
            <person name="Chen N."/>
            <person name="Nash P."/>
            <person name="Ginger M.L."/>
            <person name="Horn M."/>
            <person name="Schaap P."/>
            <person name="Caler L."/>
            <person name="Loftus B."/>
        </authorList>
    </citation>
    <scope>NUCLEOTIDE SEQUENCE [LARGE SCALE GENOMIC DNA]</scope>
    <source>
        <strain evidence="8 9">Neff</strain>
    </source>
</reference>
<evidence type="ECO:0000313" key="8">
    <source>
        <dbReference type="EMBL" id="ELR21794.1"/>
    </source>
</evidence>
<feature type="domain" description="STAS" evidence="7">
    <location>
        <begin position="738"/>
        <end position="853"/>
    </location>
</feature>
<comment type="subcellular location">
    <subcellularLocation>
        <location evidence="1">Membrane</location>
        <topology evidence="1">Multi-pass membrane protein</topology>
    </subcellularLocation>
</comment>
<evidence type="ECO:0000256" key="6">
    <source>
        <dbReference type="SAM" id="Phobius"/>
    </source>
</evidence>
<feature type="transmembrane region" description="Helical" evidence="6">
    <location>
        <begin position="685"/>
        <end position="714"/>
    </location>
</feature>
<dbReference type="Proteomes" id="UP000011083">
    <property type="component" value="Unassembled WGS sequence"/>
</dbReference>
<dbReference type="InterPro" id="IPR001902">
    <property type="entry name" value="SLC26A/SulP_fam"/>
</dbReference>
<keyword evidence="2 6" id="KW-0812">Transmembrane</keyword>
<dbReference type="VEuPathDB" id="AmoebaDB:ACA1_385710"/>
<dbReference type="SMR" id="L8H8G3"/>
<feature type="region of interest" description="Disordered" evidence="5">
    <location>
        <begin position="124"/>
        <end position="184"/>
    </location>
</feature>
<dbReference type="InterPro" id="IPR036513">
    <property type="entry name" value="STAS_dom_sf"/>
</dbReference>
<dbReference type="KEGG" id="acan:ACA1_385710"/>
<dbReference type="Pfam" id="PF01740">
    <property type="entry name" value="STAS"/>
    <property type="match status" value="1"/>
</dbReference>
<dbReference type="CDD" id="cd07042">
    <property type="entry name" value="STAS_SulP_like_sulfate_transporter"/>
    <property type="match status" value="1"/>
</dbReference>
<dbReference type="GO" id="GO:0055085">
    <property type="term" value="P:transmembrane transport"/>
    <property type="evidence" value="ECO:0007669"/>
    <property type="project" value="InterPro"/>
</dbReference>
<evidence type="ECO:0000256" key="5">
    <source>
        <dbReference type="SAM" id="MobiDB-lite"/>
    </source>
</evidence>
<feature type="transmembrane region" description="Helical" evidence="6">
    <location>
        <begin position="406"/>
        <end position="428"/>
    </location>
</feature>
<evidence type="ECO:0000313" key="9">
    <source>
        <dbReference type="Proteomes" id="UP000011083"/>
    </source>
</evidence>
<dbReference type="InterPro" id="IPR011547">
    <property type="entry name" value="SLC26A/SulP_dom"/>
</dbReference>
<dbReference type="Pfam" id="PF00916">
    <property type="entry name" value="Sulfate_transp"/>
    <property type="match status" value="2"/>
</dbReference>
<evidence type="ECO:0000256" key="1">
    <source>
        <dbReference type="ARBA" id="ARBA00004141"/>
    </source>
</evidence>
<feature type="transmembrane region" description="Helical" evidence="6">
    <location>
        <begin position="383"/>
        <end position="399"/>
    </location>
</feature>
<proteinExistence type="predicted"/>
<dbReference type="Gene3D" id="3.30.750.24">
    <property type="entry name" value="STAS domain"/>
    <property type="match status" value="1"/>
</dbReference>
<dbReference type="AlphaFoldDB" id="L8H8G3"/>
<evidence type="ECO:0000256" key="2">
    <source>
        <dbReference type="ARBA" id="ARBA00022692"/>
    </source>
</evidence>
<feature type="transmembrane region" description="Helical" evidence="6">
    <location>
        <begin position="648"/>
        <end position="665"/>
    </location>
</feature>
<dbReference type="PANTHER" id="PTHR11814">
    <property type="entry name" value="SULFATE TRANSPORTER"/>
    <property type="match status" value="1"/>
</dbReference>
<sequence length="933" mass="103090">MEREDSFLEEAISSLGPRLQREVNELQELLRLADTDMTADEEELFEHNFNTYKRFIKDGTHYTLEGVSDTVEIQLKIEKAKADLVCMCYEFVRSYYIKVERTKVLRLLDGFKRLQGRLSTRHELGRREHLRESKRESTAAAGKSESEAEETEDQPKKKKKKKQKNEDDSGKAISPRLTDGFKMRRNAKNGGAWSHYLPINDEPALVVADASPTKQNTTPTVDVDQYPLLRAQRTATSGDAITISGGGSGGTGDDDEAGALTPTTRENTFYDSEYFRAVSSKQSKGRAARVYTKARAQCTRANAFEAVARKLPILRWFPLYYLPWTLQQQQQKRQQGDEEEAEERGLWYVLENLRSDLLAAITVGFMLIPQGMSYALVAELPPIYGLYSALIPLALYCKGTPEYVQAALLVSAISGVLMICGSLLHVGFILENILSHPVLSGFTSGAAIIIMGSQLKHLFRISMSGNTLIEYIESFANSASDIHGWTTAFVKVVSADPFAVPASLLLLILTTLLNWIFDLSTKLGLKEVGALPDGLPEPSWVHALSWDNIKTAFPAAATVSLLGFIESISVAKQFAAKRQYHISVGQELLALGVCNLGGAFFQAFPVTGSLSRSAVNFQAGSRSPLSSLFTAGLISLTLLFLTPAFRYTPLFVLASIVVSAAVLLIDYEEVIFLFKIGDRVDLAQMLIVFLGTLLLGPELGVMVAIAVSLIQLIFKSAKPNFARLGRLPGTLVYKDIKRFPSALRHKGILIVRFDSNLFFANVNWFRETLTKYELKSKHTIYAIILDATGVNTLDSTSIHLLEDLVQEYKTKQIRFLWANVKGSVRDTMNASGLAKKLGVDNFFLTTHDAVDYMLAELEDHGLIKPHLPSTSTSPSPLSEDEPTTDSAASDTDSDEAQKKTPKSGVLARYAVDVDADGEGAADLERGATRARRW</sequence>
<keyword evidence="9" id="KW-1185">Reference proteome</keyword>
<keyword evidence="4 6" id="KW-0472">Membrane</keyword>
<dbReference type="RefSeq" id="XP_004347176.1">
    <property type="nucleotide sequence ID" value="XM_004347126.1"/>
</dbReference>
<protein>
    <submittedName>
        <fullName evidence="8">Inorganic anion transporter, sulfate permease (SulP) subfamily protein</fullName>
    </submittedName>
</protein>
<dbReference type="OrthoDB" id="288203at2759"/>
<evidence type="ECO:0000256" key="4">
    <source>
        <dbReference type="ARBA" id="ARBA00023136"/>
    </source>
</evidence>
<evidence type="ECO:0000259" key="7">
    <source>
        <dbReference type="PROSITE" id="PS50801"/>
    </source>
</evidence>
<name>L8H8G3_ACACF</name>
<gene>
    <name evidence="8" type="ORF">ACA1_385710</name>
</gene>
<dbReference type="InterPro" id="IPR002645">
    <property type="entry name" value="STAS_dom"/>
</dbReference>
<feature type="region of interest" description="Disordered" evidence="5">
    <location>
        <begin position="865"/>
        <end position="911"/>
    </location>
</feature>
<feature type="transmembrane region" description="Helical" evidence="6">
    <location>
        <begin position="498"/>
        <end position="517"/>
    </location>
</feature>
<feature type="transmembrane region" description="Helical" evidence="6">
    <location>
        <begin position="624"/>
        <end position="641"/>
    </location>
</feature>
<feature type="compositionally biased region" description="Basic and acidic residues" evidence="5">
    <location>
        <begin position="124"/>
        <end position="137"/>
    </location>
</feature>
<feature type="compositionally biased region" description="Low complexity" evidence="5">
    <location>
        <begin position="867"/>
        <end position="877"/>
    </location>
</feature>
<dbReference type="STRING" id="1257118.L8H8G3"/>
<dbReference type="GeneID" id="14922707"/>
<dbReference type="PROSITE" id="PS50801">
    <property type="entry name" value="STAS"/>
    <property type="match status" value="1"/>
</dbReference>
<evidence type="ECO:0000256" key="3">
    <source>
        <dbReference type="ARBA" id="ARBA00022989"/>
    </source>
</evidence>
<feature type="region of interest" description="Disordered" evidence="5">
    <location>
        <begin position="239"/>
        <end position="258"/>
    </location>
</feature>
<dbReference type="EMBL" id="KB007900">
    <property type="protein sequence ID" value="ELR21794.1"/>
    <property type="molecule type" value="Genomic_DNA"/>
</dbReference>
<accession>L8H8G3</accession>